<dbReference type="InterPro" id="IPR051130">
    <property type="entry name" value="Mito_struct-func_regulator"/>
</dbReference>
<dbReference type="SUPFAM" id="SSF56601">
    <property type="entry name" value="beta-lactamase/transpeptidase-like"/>
    <property type="match status" value="2"/>
</dbReference>
<feature type="region of interest" description="Disordered" evidence="1">
    <location>
        <begin position="1756"/>
        <end position="1775"/>
    </location>
</feature>
<dbReference type="InterPro" id="IPR012338">
    <property type="entry name" value="Beta-lactam/transpept-like"/>
</dbReference>
<evidence type="ECO:0000259" key="2">
    <source>
        <dbReference type="Pfam" id="PF03109"/>
    </source>
</evidence>
<proteinExistence type="predicted"/>
<evidence type="ECO:0000313" key="4">
    <source>
        <dbReference type="Proteomes" id="UP000195521"/>
    </source>
</evidence>
<comment type="caution">
    <text evidence="3">The sequence shown here is derived from an EMBL/GenBank/DDBJ whole genome shotgun (WGS) entry which is preliminary data.</text>
</comment>
<feature type="region of interest" description="Disordered" evidence="1">
    <location>
        <begin position="1965"/>
        <end position="2012"/>
    </location>
</feature>
<feature type="compositionally biased region" description="Polar residues" evidence="1">
    <location>
        <begin position="1877"/>
        <end position="1886"/>
    </location>
</feature>
<name>A0A1Y1JKW5_PLAGO</name>
<sequence length="2259" mass="263896">MNQYDQWNRRIRTIWYCSSLYVEYKNALRKAKKMPVEKKTEYWEKKHEEFATKMLNNIYELRGWWVKVGQFLSTQENIMPMPYIEKFTKLQDMMPTSSFDKIEIILKRELGNIYDIFEHIENEPLASASIGQVHRAQLKNHEHNRTSVNEIKKTNDYDVIIKIQHEGIDQFLSSDINTLKKVSWAFGLIDKNFYFTDFIDEWQDSASRELNYKYELYHQILAYNTFKKSGIPLKIPKIYCAYTTSKVLVMEYIKGFKITDTNSIKKYNINAYDLVYKIIDYFAYQIHNDGFFHGDPHPGNILVMVEEKKRHRRRIRKRRSDGSSLHRRKQSEHQDEEKDTGVAERDKEEENNEKLILSTHLADDNPSDFEEKKKKSFIGTMNGSDSSNTSYTSNAFNTFSTSNRCNKLNAPNKSNISSASMEDLIDARYNIDKMKCEPTSNMNPFFKSFSFVDYSNKKNEEISDQVLKEDYNFIINENMSDGVSTIRKSISKSEEYISYSNPRRDHFQLGTNSMGQGECQTKLIENENNSLHMQRNMFQECMNAKRESSKERNVKEEKKNTEINKKDIHESDEKKKNRRRSYTFVPAIIDWGLIKQLDGVMKLAFCKLVYNISCMNVLNIIEAFEDMGFCFKEDFTYDPEIYIENLKRFFLKKLEESSNKMGEEGAATTTAAGTGGSKEQTNGPLDVKKNSNLEVLKNIDKKDVVDKNPISDVPKDIIFFMRVASLLHGLCTQMNVSINYLSIFSRRAREALEKMYKPIHHSIYTIPIDKTPNSFLEKRIHNLLKRLYEEKKILGCQVAIIHNKKIVVDTCVGVTSTTDRRPITRHSLFSGYSLNKAILTIALIHLMSNLVHEQHSFENFFLNFKKKKKKKKKTDQEENANNNDNCPRILIQKEESQDQQNKQFEAANEVPLGIIDVSQYVQNKCKDEISNGINKFENDYFDELKKTDTHLDEFCSANEGIVDGSHASALEVGIEELKVKIEEGFIPVGTTSRSKYNNIYGFNNNTSRYCENYDHSFSSDGDQGRSKEEDDNEKDSTNSYQSLSRISSEMNSHNYFVSRSKKNTRTNRQKKGVDCQMYDTRYDREKEEICEKIIKDIEAKQIRNFKSTINDYICNYWDGFICNNKKNIRIKDVLTLKCFIKKPFHEKITLSKFIDTDEMIKMIENSRNYNVSNKSKMYGEYLYLIDTYIISELINNISGLKYYEYIYKYIIKPLNLKDEMYIPIPSYILKKHQNEMKKSKNNNDPSMKTNEKGKKNNNKEKKSSLIKESSNILRSNELIPNAFVSKNKKLNNISNFANDMYQGKKNVNMNPSNRIYNNREIQSSVPINKHGNVKFSFIDEITSIKRRSISVDVYYSSIGKNNPCENSGKWLKSVNNMQKNKLGKNELNGVEESEIKILEDETNLKAEECNNNAQVNILLNNKKIADIDIQGKKCVSNNVLDSYTKNKEPFSFRNKLLNHVDNLRVKTKKINDSIKNMYENNENIFLKNFFMMQQKKNEDINNKFVYNYRNDDFNYMYDKNLCSYTNRKMYENYLHSNNNYYCNEFLREDMNNNKMDKKWNIKNINKITSNLGFSEKNKKNMLFVHTNDHTTNKRSRSCMNYKLTNYSENNNMNNEKGNKLYSSNNSNCVVFKYQNDTDELLSNYSAPFIFINALNNSPEYNNTENDTNYQHNHSYNLEEGNRFYKLNFDENIKTLFHNVNARSSGDESANSVLKEKYNQYHRRNRKYRKLFNYIKDLRRSIQEKNKKIRNINNPLFNKMQNEDDGTVGSNNMKKKGISTKNLNTFETVSQDLLKKLIKNDEELLKKLIDYKYNIMQKQRNNILKRKNKMNIYTNEYSEEIEMFSDSHFCNEDAKKKKKKKKGKARGEAKGIGKEKNGTCSSPNNSAHEMEERRFMEEKKHRLETYLVMNKLYKKNNKDLISEENHTINKKTDVYWRLAYANRDINFTETVSKESMNNKFGSMLKSNTKGKKTGGYDSQVGEATNVLDESKGDATRVANGENGENATKGINEANGAGTTSLVNKCNLETKLKTYLENFNAKQCSEYISLFQLAQAKPYVVDPLIYDSKKILDKFIPINGRYTARAMCKILAFANNKFFFPPYIMNKVRKTYSLDESVESLILTGGMSRKWGMGFQLFECEYADNINEDFYLHKIKTKGRGKTREHDKAKEQGKTKEHGKTKKDKKNNSKIKRIVGYGQSDFSGCLAVSFPEIDLSLTILLTDIFKGATVSHIILEYVLKLYGIKPKWKLPVKVSELMKVL</sequence>
<feature type="region of interest" description="Disordered" evidence="1">
    <location>
        <begin position="1851"/>
        <end position="1886"/>
    </location>
</feature>
<feature type="compositionally biased region" description="Basic and acidic residues" evidence="1">
    <location>
        <begin position="331"/>
        <end position="348"/>
    </location>
</feature>
<dbReference type="Gene3D" id="3.40.710.10">
    <property type="entry name" value="DD-peptidase/beta-lactamase superfamily"/>
    <property type="match status" value="2"/>
</dbReference>
<feature type="region of interest" description="Disordered" evidence="1">
    <location>
        <begin position="2159"/>
        <end position="2184"/>
    </location>
</feature>
<feature type="region of interest" description="Disordered" evidence="1">
    <location>
        <begin position="308"/>
        <end position="369"/>
    </location>
</feature>
<dbReference type="Proteomes" id="UP000195521">
    <property type="component" value="Unassembled WGS sequence"/>
</dbReference>
<feature type="region of interest" description="Disordered" evidence="1">
    <location>
        <begin position="544"/>
        <end position="576"/>
    </location>
</feature>
<dbReference type="GeneID" id="39749814"/>
<reference evidence="4" key="1">
    <citation type="submission" date="2017-04" db="EMBL/GenBank/DDBJ databases">
        <title>Plasmodium gonderi genome.</title>
        <authorList>
            <person name="Arisue N."/>
            <person name="Honma H."/>
            <person name="Kawai S."/>
            <person name="Tougan T."/>
            <person name="Tanabe K."/>
            <person name="Horii T."/>
        </authorList>
    </citation>
    <scope>NUCLEOTIDE SEQUENCE [LARGE SCALE GENOMIC DNA]</scope>
    <source>
        <strain evidence="4">ATCC 30045</strain>
    </source>
</reference>
<gene>
    <name evidence="3" type="ORF">PGO_133430</name>
</gene>
<feature type="compositionally biased region" description="Basic and acidic residues" evidence="1">
    <location>
        <begin position="2160"/>
        <end position="2176"/>
    </location>
</feature>
<dbReference type="RefSeq" id="XP_028545660.1">
    <property type="nucleotide sequence ID" value="XM_028689859.1"/>
</dbReference>
<feature type="region of interest" description="Disordered" evidence="1">
    <location>
        <begin position="1013"/>
        <end position="1044"/>
    </location>
</feature>
<dbReference type="SUPFAM" id="SSF56112">
    <property type="entry name" value="Protein kinase-like (PK-like)"/>
    <property type="match status" value="1"/>
</dbReference>
<feature type="domain" description="ABC1 atypical kinase-like" evidence="2">
    <location>
        <begin position="89"/>
        <end position="306"/>
    </location>
</feature>
<accession>A0A1Y1JKW5</accession>
<dbReference type="OMA" id="IDWGLIK"/>
<feature type="region of interest" description="Disordered" evidence="1">
    <location>
        <begin position="662"/>
        <end position="686"/>
    </location>
</feature>
<dbReference type="PANTHER" id="PTHR43173:SF3">
    <property type="entry name" value="ABC1 FAMILY PROTEIN"/>
    <property type="match status" value="1"/>
</dbReference>
<dbReference type="Pfam" id="PF03109">
    <property type="entry name" value="ABC1"/>
    <property type="match status" value="1"/>
</dbReference>
<dbReference type="PANTHER" id="PTHR43173">
    <property type="entry name" value="ABC1 FAMILY PROTEIN"/>
    <property type="match status" value="1"/>
</dbReference>
<dbReference type="EMBL" id="BDQF01000014">
    <property type="protein sequence ID" value="GAW83071.1"/>
    <property type="molecule type" value="Genomic_DNA"/>
</dbReference>
<dbReference type="OrthoDB" id="427480at2759"/>
<feature type="compositionally biased region" description="Basic residues" evidence="1">
    <location>
        <begin position="309"/>
        <end position="330"/>
    </location>
</feature>
<dbReference type="InterPro" id="IPR011009">
    <property type="entry name" value="Kinase-like_dom_sf"/>
</dbReference>
<dbReference type="InterPro" id="IPR004147">
    <property type="entry name" value="ABC1_dom"/>
</dbReference>
<feature type="region of interest" description="Disordered" evidence="1">
    <location>
        <begin position="1233"/>
        <end position="1267"/>
    </location>
</feature>
<feature type="compositionally biased region" description="Basic and acidic residues" evidence="1">
    <location>
        <begin position="1864"/>
        <end position="1876"/>
    </location>
</feature>
<dbReference type="CDD" id="cd05121">
    <property type="entry name" value="ABC1_ADCK3-like"/>
    <property type="match status" value="1"/>
</dbReference>
<feature type="compositionally biased region" description="Basic and acidic residues" evidence="1">
    <location>
        <begin position="544"/>
        <end position="575"/>
    </location>
</feature>
<evidence type="ECO:0000313" key="3">
    <source>
        <dbReference type="EMBL" id="GAW83071.1"/>
    </source>
</evidence>
<evidence type="ECO:0000256" key="1">
    <source>
        <dbReference type="SAM" id="MobiDB-lite"/>
    </source>
</evidence>
<feature type="compositionally biased region" description="Basic and acidic residues" evidence="1">
    <location>
        <begin position="1249"/>
        <end position="1265"/>
    </location>
</feature>
<keyword evidence="4" id="KW-1185">Reference proteome</keyword>
<protein>
    <recommendedName>
        <fullName evidence="2">ABC1 atypical kinase-like domain-containing protein</fullName>
    </recommendedName>
</protein>
<organism evidence="3 4">
    <name type="scientific">Plasmodium gonderi</name>
    <dbReference type="NCBI Taxonomy" id="77519"/>
    <lineage>
        <taxon>Eukaryota</taxon>
        <taxon>Sar</taxon>
        <taxon>Alveolata</taxon>
        <taxon>Apicomplexa</taxon>
        <taxon>Aconoidasida</taxon>
        <taxon>Haemosporida</taxon>
        <taxon>Plasmodiidae</taxon>
        <taxon>Plasmodium</taxon>
        <taxon>Plasmodium (Plasmodium)</taxon>
    </lineage>
</organism>